<sequence>MSWKVWKSPEERAREEFDKAVSLRNQKKWGDAAEHFMKAAELFKSAGKTGDAEISLVLSSLYNAAAKQSADDLLTCSSLAKAMKPDLVLTIPQKITASDLAKEAEILGREMKLRESWTNNKSEETAKECEELAKELYSLGKDEFLLQGLIEAASESPMSKANKLMGIASLIRGEILVLSDPEKASDHLSQAMGYFRLGANEQMIKEAEEIARKSAKVGKCWFCGRIVQGEEIHFVHLNAEVTPYIKTKYGGDSPQSIEGSTVIACRACSSAIEGVSDRIAKAYYDQAVRMMMEMKEELLARIRALESEISILKGMQRAPIDLGREMRRELRGGVV</sequence>
<reference evidence="2 3" key="1">
    <citation type="submission" date="2018-10" db="EMBL/GenBank/DDBJ databases">
        <title>Co-occurring genomic capacity for anaerobic methane metabolism and dissimilatory sulfite reduction discovered in the Korarchaeota.</title>
        <authorList>
            <person name="Mckay L.J."/>
            <person name="Dlakic M."/>
            <person name="Fields M.W."/>
            <person name="Delmont T.O."/>
            <person name="Eren A.M."/>
            <person name="Jay Z.J."/>
            <person name="Klingelsmith K.B."/>
            <person name="Rusch D.B."/>
            <person name="Inskeep W.P."/>
        </authorList>
    </citation>
    <scope>NUCLEOTIDE SEQUENCE [LARGE SCALE GENOMIC DNA]</scope>
    <source>
        <strain evidence="2 3">MDKW</strain>
    </source>
</reference>
<gene>
    <name evidence="2" type="ORF">D6D85_01570</name>
</gene>
<dbReference type="AlphaFoldDB" id="A0A429GVT4"/>
<evidence type="ECO:0000256" key="1">
    <source>
        <dbReference type="SAM" id="Coils"/>
    </source>
</evidence>
<protein>
    <submittedName>
        <fullName evidence="2">Uncharacterized protein</fullName>
    </submittedName>
</protein>
<proteinExistence type="predicted"/>
<evidence type="ECO:0000313" key="2">
    <source>
        <dbReference type="EMBL" id="RSN78060.1"/>
    </source>
</evidence>
<keyword evidence="3" id="KW-1185">Reference proteome</keyword>
<keyword evidence="1" id="KW-0175">Coiled coil</keyword>
<name>A0A429GVT4_9CREN</name>
<dbReference type="EMBL" id="RCOS01000025">
    <property type="protein sequence ID" value="RSN78060.1"/>
    <property type="molecule type" value="Genomic_DNA"/>
</dbReference>
<evidence type="ECO:0000313" key="3">
    <source>
        <dbReference type="Proteomes" id="UP000277582"/>
    </source>
</evidence>
<feature type="coiled-coil region" evidence="1">
    <location>
        <begin position="288"/>
        <end position="315"/>
    </location>
</feature>
<dbReference type="OrthoDB" id="53333at2157"/>
<organism evidence="2 3">
    <name type="scientific">Candidatus Methanodesulfokora washburnensis</name>
    <dbReference type="NCBI Taxonomy" id="2478471"/>
    <lineage>
        <taxon>Archaea</taxon>
        <taxon>Thermoproteota</taxon>
        <taxon>Candidatus Korarchaeia</taxon>
        <taxon>Candidatus Korarchaeia incertae sedis</taxon>
        <taxon>Candidatus Methanodesulfokora</taxon>
    </lineage>
</organism>
<dbReference type="Proteomes" id="UP000277582">
    <property type="component" value="Unassembled WGS sequence"/>
</dbReference>
<comment type="caution">
    <text evidence="2">The sequence shown here is derived from an EMBL/GenBank/DDBJ whole genome shotgun (WGS) entry which is preliminary data.</text>
</comment>
<accession>A0A429GVT4</accession>
<dbReference type="RefSeq" id="WP_125670312.1">
    <property type="nucleotide sequence ID" value="NZ_RCOS01000025.1"/>
</dbReference>